<sequence length="1115" mass="126956">MASIATSVKRNKHGLTRAAFGAWPSLDSLSLQAKHTDYRIMSDEESPVPSGESPQAEEQSPAEELPKADEVAPEDEVTPEQEPAHDVVLEAYLEPTAPPAEQDEIFKSPPTEFRHLGNFPLPQEPLSSVVFSPSPDFIPRRAPPETVVETQLPTIFGRVPERCVTFCIDTSGSMFNCLHVVKDQLMETLSSLAARDDQPMFNLIEFNSQVTQWADKMVQCTPETVAVAEKWISNLAAKTGTNTQDALLTALADPGCQAVYLVSDGLPDQYADDVLDRVVGVCGRRCIHCIYLTGETADEVATEFMEDLAVETFGSFHIVTLTTHGCVERITPVYRSDHSHEKLVHTVNNTLRPNIKTCSVSTTLQVDPDKILGGPSRAAALAYAHNPFVIPPALYSTLPHRYYYPYYWSRYRPAKAWLAAQDKLGDPVLDLSPAAGSLLVGKKVVARRIEDGYFYRATVQSQNFGEKFLLAFGPCKHGKYRQTEYQDTYVFDIVDYVDALRHTIISGDRVLAPWEPEGERFAPGIVLEGQEKRHADGPADQPLTVSFSNGRTEKVPGDVAVWIHPSTYERLSLELQMPTEARKSLLSTADQYPIENLPGYPTSGPSAEPREYPRVDPFVVENSSYLWDPYMYRYPPYLPYGYPPFVVSPRRRVREDRNRLVESKAVDDAAAVIPGTDMTRQELDDRVMSQLMEHRLTSVGDARKERVTTDRVSVATDRATAEYNAERAAAASRLLSRRGKQEENVLKKSVTFIEQEDVHNIPNRADAEELVNDEEFDEYGNPAKFTDSGVNTDSSLLFYTSPGIKGRPRWNYWRNDPSPSYSEISGGIAGDVAPKEPGPFRETALQAPLEARDQRESPYNVEWTSPAFKYVDTYAKHDYSNSVEECLGTPKPPSQPDTKAFKRNYTVASRPIASMTPEEREETRRANRRRRVIKREAEWQARLVDEDNMKSLMQDQHRERILGQMERDRQRQIKEQQDIQLAREAKKKISHELRIRIEQNQKDEADRENRRIEALRRRREKREQIQAQRDQDIAETVQRREDIRKQNNESRLQSWTEKLNEQDAKEAALDKQHRDAKINRLRHYRTLEKEGQDRKDLRLVVKEQNQVIYRSQIFA</sequence>
<name>A0ABM0JGS1_APLCA</name>
<feature type="region of interest" description="Disordered" evidence="2">
    <location>
        <begin position="37"/>
        <end position="83"/>
    </location>
</feature>
<keyword evidence="5" id="KW-1185">Reference proteome</keyword>
<keyword evidence="1" id="KW-0175">Coiled coil</keyword>
<dbReference type="RefSeq" id="XP_005093331.2">
    <property type="nucleotide sequence ID" value="XM_005093274.3"/>
</dbReference>
<evidence type="ECO:0000259" key="4">
    <source>
        <dbReference type="Pfam" id="PF15057"/>
    </source>
</evidence>
<feature type="domain" description="DUF4537" evidence="4">
    <location>
        <begin position="441"/>
        <end position="571"/>
    </location>
</feature>
<dbReference type="GeneID" id="101861562"/>
<dbReference type="Pfam" id="PF13768">
    <property type="entry name" value="VWA_3"/>
    <property type="match status" value="1"/>
</dbReference>
<feature type="domain" description="VWFA" evidence="3">
    <location>
        <begin position="164"/>
        <end position="315"/>
    </location>
</feature>
<dbReference type="PANTHER" id="PTHR14343">
    <property type="entry name" value="VWFA DOMAIN-CONTAINING PROTEIN"/>
    <property type="match status" value="1"/>
</dbReference>
<dbReference type="Pfam" id="PF15057">
    <property type="entry name" value="DUF4537"/>
    <property type="match status" value="1"/>
</dbReference>
<proteinExistence type="predicted"/>
<evidence type="ECO:0000313" key="5">
    <source>
        <dbReference type="Proteomes" id="UP000694888"/>
    </source>
</evidence>
<gene>
    <name evidence="6" type="primary">LOC101861562</name>
</gene>
<evidence type="ECO:0000256" key="2">
    <source>
        <dbReference type="SAM" id="MobiDB-lite"/>
    </source>
</evidence>
<feature type="coiled-coil region" evidence="1">
    <location>
        <begin position="995"/>
        <end position="1065"/>
    </location>
</feature>
<dbReference type="InterPro" id="IPR002035">
    <property type="entry name" value="VWF_A"/>
</dbReference>
<evidence type="ECO:0000313" key="6">
    <source>
        <dbReference type="RefSeq" id="XP_005093331.2"/>
    </source>
</evidence>
<dbReference type="Proteomes" id="UP000694888">
    <property type="component" value="Unplaced"/>
</dbReference>
<organism evidence="5 6">
    <name type="scientific">Aplysia californica</name>
    <name type="common">California sea hare</name>
    <dbReference type="NCBI Taxonomy" id="6500"/>
    <lineage>
        <taxon>Eukaryota</taxon>
        <taxon>Metazoa</taxon>
        <taxon>Spiralia</taxon>
        <taxon>Lophotrochozoa</taxon>
        <taxon>Mollusca</taxon>
        <taxon>Gastropoda</taxon>
        <taxon>Heterobranchia</taxon>
        <taxon>Euthyneura</taxon>
        <taxon>Tectipleura</taxon>
        <taxon>Aplysiida</taxon>
        <taxon>Aplysioidea</taxon>
        <taxon>Aplysiidae</taxon>
        <taxon>Aplysia</taxon>
    </lineage>
</organism>
<dbReference type="Gene3D" id="3.40.50.410">
    <property type="entry name" value="von Willebrand factor, type A domain"/>
    <property type="match status" value="1"/>
</dbReference>
<dbReference type="InterPro" id="IPR036465">
    <property type="entry name" value="vWFA_dom_sf"/>
</dbReference>
<reference evidence="6" key="1">
    <citation type="submission" date="2025-08" db="UniProtKB">
        <authorList>
            <consortium name="RefSeq"/>
        </authorList>
    </citation>
    <scope>IDENTIFICATION</scope>
</reference>
<evidence type="ECO:0000259" key="3">
    <source>
        <dbReference type="Pfam" id="PF13768"/>
    </source>
</evidence>
<dbReference type="SUPFAM" id="SSF53300">
    <property type="entry name" value="vWA-like"/>
    <property type="match status" value="1"/>
</dbReference>
<accession>A0ABM0JGS1</accession>
<dbReference type="PANTHER" id="PTHR14343:SF5">
    <property type="entry name" value="DUF4537 DOMAIN-CONTAINING PROTEIN"/>
    <property type="match status" value="1"/>
</dbReference>
<evidence type="ECO:0000256" key="1">
    <source>
        <dbReference type="SAM" id="Coils"/>
    </source>
</evidence>
<dbReference type="InterPro" id="IPR032770">
    <property type="entry name" value="DUF4537"/>
</dbReference>
<protein>
    <submittedName>
        <fullName evidence="6">Uncharacterized protein LOC101861562</fullName>
    </submittedName>
</protein>